<dbReference type="PROSITE" id="PS50109">
    <property type="entry name" value="HIS_KIN"/>
    <property type="match status" value="1"/>
</dbReference>
<dbReference type="Proteomes" id="UP000000370">
    <property type="component" value="Chromosome"/>
</dbReference>
<keyword evidence="9 17" id="KW-0418">Kinase</keyword>
<dbReference type="PRINTS" id="PR00344">
    <property type="entry name" value="BCTRLSENSOR"/>
</dbReference>
<keyword evidence="4" id="KW-1003">Cell membrane</keyword>
<dbReference type="RefSeq" id="WP_012198187.1">
    <property type="nucleotide sequence ID" value="NC_010001.1"/>
</dbReference>
<evidence type="ECO:0000259" key="16">
    <source>
        <dbReference type="PROSITE" id="PS50885"/>
    </source>
</evidence>
<evidence type="ECO:0000256" key="7">
    <source>
        <dbReference type="ARBA" id="ARBA00022692"/>
    </source>
</evidence>
<dbReference type="InterPro" id="IPR050398">
    <property type="entry name" value="HssS/ArlS-like"/>
</dbReference>
<evidence type="ECO:0000256" key="1">
    <source>
        <dbReference type="ARBA" id="ARBA00000085"/>
    </source>
</evidence>
<dbReference type="FunFam" id="3.30.565.10:FF:000006">
    <property type="entry name" value="Sensor histidine kinase WalK"/>
    <property type="match status" value="1"/>
</dbReference>
<keyword evidence="18" id="KW-1185">Reference proteome</keyword>
<feature type="transmembrane region" description="Helical" evidence="14">
    <location>
        <begin position="6"/>
        <end position="31"/>
    </location>
</feature>
<dbReference type="InterPro" id="IPR005467">
    <property type="entry name" value="His_kinase_dom"/>
</dbReference>
<feature type="domain" description="Histidine kinase" evidence="15">
    <location>
        <begin position="244"/>
        <end position="461"/>
    </location>
</feature>
<dbReference type="STRING" id="357809.Cphy_0155"/>
<dbReference type="SMART" id="SM00387">
    <property type="entry name" value="HATPase_c"/>
    <property type="match status" value="1"/>
</dbReference>
<dbReference type="CDD" id="cd00075">
    <property type="entry name" value="HATPase"/>
    <property type="match status" value="1"/>
</dbReference>
<dbReference type="Pfam" id="PF00512">
    <property type="entry name" value="HisKA"/>
    <property type="match status" value="1"/>
</dbReference>
<dbReference type="EC" id="2.7.13.3" evidence="3"/>
<feature type="transmembrane region" description="Helical" evidence="14">
    <location>
        <begin position="163"/>
        <end position="185"/>
    </location>
</feature>
<evidence type="ECO:0000256" key="14">
    <source>
        <dbReference type="SAM" id="Phobius"/>
    </source>
</evidence>
<comment type="subcellular location">
    <subcellularLocation>
        <location evidence="2">Cell membrane</location>
        <topology evidence="2">Multi-pass membrane protein</topology>
    </subcellularLocation>
</comment>
<evidence type="ECO:0000256" key="10">
    <source>
        <dbReference type="ARBA" id="ARBA00022840"/>
    </source>
</evidence>
<dbReference type="EMBL" id="CP000885">
    <property type="protein sequence ID" value="ABX40544.1"/>
    <property type="molecule type" value="Genomic_DNA"/>
</dbReference>
<evidence type="ECO:0000256" key="3">
    <source>
        <dbReference type="ARBA" id="ARBA00012438"/>
    </source>
</evidence>
<dbReference type="GO" id="GO:0000155">
    <property type="term" value="F:phosphorelay sensor kinase activity"/>
    <property type="evidence" value="ECO:0007669"/>
    <property type="project" value="InterPro"/>
</dbReference>
<evidence type="ECO:0000256" key="12">
    <source>
        <dbReference type="ARBA" id="ARBA00023012"/>
    </source>
</evidence>
<dbReference type="Pfam" id="PF00672">
    <property type="entry name" value="HAMP"/>
    <property type="match status" value="1"/>
</dbReference>
<dbReference type="InterPro" id="IPR004358">
    <property type="entry name" value="Sig_transdc_His_kin-like_C"/>
</dbReference>
<evidence type="ECO:0000256" key="6">
    <source>
        <dbReference type="ARBA" id="ARBA00022679"/>
    </source>
</evidence>
<comment type="catalytic activity">
    <reaction evidence="1">
        <text>ATP + protein L-histidine = ADP + protein N-phospho-L-histidine.</text>
        <dbReference type="EC" id="2.7.13.3"/>
    </reaction>
</comment>
<accession>A9KR76</accession>
<dbReference type="PANTHER" id="PTHR45528:SF1">
    <property type="entry name" value="SENSOR HISTIDINE KINASE CPXA"/>
    <property type="match status" value="1"/>
</dbReference>
<dbReference type="OrthoDB" id="9813151at2"/>
<name>A9KR76_LACP7</name>
<evidence type="ECO:0000256" key="5">
    <source>
        <dbReference type="ARBA" id="ARBA00022553"/>
    </source>
</evidence>
<dbReference type="FunFam" id="1.10.287.130:FF:000001">
    <property type="entry name" value="Two-component sensor histidine kinase"/>
    <property type="match status" value="1"/>
</dbReference>
<dbReference type="Gene3D" id="6.10.340.10">
    <property type="match status" value="1"/>
</dbReference>
<dbReference type="KEGG" id="cpy:Cphy_0155"/>
<dbReference type="InterPro" id="IPR003594">
    <property type="entry name" value="HATPase_dom"/>
</dbReference>
<evidence type="ECO:0000313" key="18">
    <source>
        <dbReference type="Proteomes" id="UP000000370"/>
    </source>
</evidence>
<evidence type="ECO:0000313" key="17">
    <source>
        <dbReference type="EMBL" id="ABX40544.1"/>
    </source>
</evidence>
<dbReference type="Gene3D" id="3.30.565.10">
    <property type="entry name" value="Histidine kinase-like ATPase, C-terminal domain"/>
    <property type="match status" value="1"/>
</dbReference>
<feature type="domain" description="HAMP" evidence="16">
    <location>
        <begin position="184"/>
        <end position="236"/>
    </location>
</feature>
<evidence type="ECO:0000256" key="2">
    <source>
        <dbReference type="ARBA" id="ARBA00004651"/>
    </source>
</evidence>
<dbReference type="InterPro" id="IPR036890">
    <property type="entry name" value="HATPase_C_sf"/>
</dbReference>
<keyword evidence="7 14" id="KW-0812">Transmembrane</keyword>
<sequence precursor="true">MKRTAFVKLILCYCFAAISMFLLLNTFGVKFMEQKLMDRKKDELYKEATIIVSDYATKLSHSDMEEQMRVIDKFLGTRIWIVSEAGIVVADTRSNANRMNITNMDVNFLEQTFSENVYFKGIFSEPMLSVVVRIPYNYSIKGYVCIHIPMDSIRSESIYYTDLVSVCYLVFLIILFLIFMIIYYITVFPVRRITKVCSEYAKGNFDERMEIRTNDEYRELANSVKYMADELKNLDDYQKKFVANISHDFRSPLTSIGGYAEAMRDGTIPYEMQNKYLDIILFETERLTKLTTNLLALNSFENKGTLLDISSFDINAVIRKTAATFEGQCTKKRIVFKLEFSAKETFVDADIDKIQQVLYNLIDNAIKFSNVDSTIKVTTEEKGSKVLISVKDHGIGIPKDSIKKIWERFYKTDSSRGKDKKGTGLGLSITKEIITSHNENINVVSTEGVGTEFIFSLKKTDY</sequence>
<dbReference type="Gene3D" id="1.10.287.130">
    <property type="match status" value="1"/>
</dbReference>
<dbReference type="HOGENOM" id="CLU_000445_89_6_9"/>
<dbReference type="SMART" id="SM00388">
    <property type="entry name" value="HisKA"/>
    <property type="match status" value="1"/>
</dbReference>
<dbReference type="PROSITE" id="PS50885">
    <property type="entry name" value="HAMP"/>
    <property type="match status" value="1"/>
</dbReference>
<evidence type="ECO:0000256" key="11">
    <source>
        <dbReference type="ARBA" id="ARBA00022989"/>
    </source>
</evidence>
<proteinExistence type="predicted"/>
<evidence type="ECO:0000256" key="9">
    <source>
        <dbReference type="ARBA" id="ARBA00022777"/>
    </source>
</evidence>
<keyword evidence="12" id="KW-0902">Two-component regulatory system</keyword>
<dbReference type="eggNOG" id="COG5002">
    <property type="taxonomic scope" value="Bacteria"/>
</dbReference>
<keyword evidence="10" id="KW-0067">ATP-binding</keyword>
<keyword evidence="8" id="KW-0547">Nucleotide-binding</keyword>
<dbReference type="InterPro" id="IPR036097">
    <property type="entry name" value="HisK_dim/P_sf"/>
</dbReference>
<evidence type="ECO:0000259" key="15">
    <source>
        <dbReference type="PROSITE" id="PS50109"/>
    </source>
</evidence>
<dbReference type="CDD" id="cd06225">
    <property type="entry name" value="HAMP"/>
    <property type="match status" value="1"/>
</dbReference>
<dbReference type="GO" id="GO:0005524">
    <property type="term" value="F:ATP binding"/>
    <property type="evidence" value="ECO:0007669"/>
    <property type="project" value="UniProtKB-KW"/>
</dbReference>
<evidence type="ECO:0000256" key="13">
    <source>
        <dbReference type="ARBA" id="ARBA00023136"/>
    </source>
</evidence>
<organism evidence="17 18">
    <name type="scientific">Lachnoclostridium phytofermentans (strain ATCC 700394 / DSM 18823 / ISDg)</name>
    <name type="common">Clostridium phytofermentans</name>
    <dbReference type="NCBI Taxonomy" id="357809"/>
    <lineage>
        <taxon>Bacteria</taxon>
        <taxon>Bacillati</taxon>
        <taxon>Bacillota</taxon>
        <taxon>Clostridia</taxon>
        <taxon>Lachnospirales</taxon>
        <taxon>Lachnospiraceae</taxon>
    </lineage>
</organism>
<dbReference type="PANTHER" id="PTHR45528">
    <property type="entry name" value="SENSOR HISTIDINE KINASE CPXA"/>
    <property type="match status" value="1"/>
</dbReference>
<dbReference type="eggNOG" id="COG5000">
    <property type="taxonomic scope" value="Bacteria"/>
</dbReference>
<dbReference type="InterPro" id="IPR003660">
    <property type="entry name" value="HAMP_dom"/>
</dbReference>
<keyword evidence="5" id="KW-0597">Phosphoprotein</keyword>
<gene>
    <name evidence="17" type="ordered locus">Cphy_0155</name>
</gene>
<dbReference type="AlphaFoldDB" id="A9KR76"/>
<dbReference type="InterPro" id="IPR003661">
    <property type="entry name" value="HisK_dim/P_dom"/>
</dbReference>
<protein>
    <recommendedName>
        <fullName evidence="3">histidine kinase</fullName>
        <ecNumber evidence="3">2.7.13.3</ecNumber>
    </recommendedName>
</protein>
<keyword evidence="11 14" id="KW-1133">Transmembrane helix</keyword>
<evidence type="ECO:0000256" key="8">
    <source>
        <dbReference type="ARBA" id="ARBA00022741"/>
    </source>
</evidence>
<dbReference type="CDD" id="cd00082">
    <property type="entry name" value="HisKA"/>
    <property type="match status" value="1"/>
</dbReference>
<dbReference type="SUPFAM" id="SSF158472">
    <property type="entry name" value="HAMP domain-like"/>
    <property type="match status" value="1"/>
</dbReference>
<keyword evidence="13 14" id="KW-0472">Membrane</keyword>
<evidence type="ECO:0000256" key="4">
    <source>
        <dbReference type="ARBA" id="ARBA00022475"/>
    </source>
</evidence>
<reference evidence="18" key="1">
    <citation type="submission" date="2007-11" db="EMBL/GenBank/DDBJ databases">
        <title>Complete genome sequence of Clostridium phytofermentans ISDg.</title>
        <authorList>
            <person name="Leschine S.B."/>
            <person name="Warnick T.A."/>
            <person name="Blanchard J.L."/>
            <person name="Schnell D.J."/>
            <person name="Petit E.L."/>
            <person name="LaTouf W.G."/>
            <person name="Copeland A."/>
            <person name="Lucas S."/>
            <person name="Lapidus A."/>
            <person name="Barry K."/>
            <person name="Glavina del Rio T."/>
            <person name="Dalin E."/>
            <person name="Tice H."/>
            <person name="Pitluck S."/>
            <person name="Kiss H."/>
            <person name="Brettin T."/>
            <person name="Bruce D."/>
            <person name="Detter J.C."/>
            <person name="Han C."/>
            <person name="Kuske C."/>
            <person name="Schmutz J."/>
            <person name="Larimer F."/>
            <person name="Land M."/>
            <person name="Hauser L."/>
            <person name="Kyrpides N."/>
            <person name="Kim E.A."/>
            <person name="Richardson P."/>
        </authorList>
    </citation>
    <scope>NUCLEOTIDE SEQUENCE [LARGE SCALE GENOMIC DNA]</scope>
    <source>
        <strain evidence="18">ATCC 700394 / DSM 18823 / ISDg</strain>
    </source>
</reference>
<dbReference type="SUPFAM" id="SSF47384">
    <property type="entry name" value="Homodimeric domain of signal transducing histidine kinase"/>
    <property type="match status" value="1"/>
</dbReference>
<dbReference type="Pfam" id="PF02518">
    <property type="entry name" value="HATPase_c"/>
    <property type="match status" value="1"/>
</dbReference>
<dbReference type="GO" id="GO:0005886">
    <property type="term" value="C:plasma membrane"/>
    <property type="evidence" value="ECO:0007669"/>
    <property type="project" value="UniProtKB-SubCell"/>
</dbReference>
<dbReference type="SUPFAM" id="SSF55874">
    <property type="entry name" value="ATPase domain of HSP90 chaperone/DNA topoisomerase II/histidine kinase"/>
    <property type="match status" value="1"/>
</dbReference>
<keyword evidence="6" id="KW-0808">Transferase</keyword>
<dbReference type="SMART" id="SM00304">
    <property type="entry name" value="HAMP"/>
    <property type="match status" value="1"/>
</dbReference>